<dbReference type="Proteomes" id="UP000649617">
    <property type="component" value="Unassembled WGS sequence"/>
</dbReference>
<evidence type="ECO:0000313" key="2">
    <source>
        <dbReference type="Proteomes" id="UP000649617"/>
    </source>
</evidence>
<dbReference type="AlphaFoldDB" id="A0A812XNA1"/>
<proteinExistence type="predicted"/>
<dbReference type="EMBL" id="CAJNIZ010046048">
    <property type="protein sequence ID" value="CAE7737672.1"/>
    <property type="molecule type" value="Genomic_DNA"/>
</dbReference>
<keyword evidence="2" id="KW-1185">Reference proteome</keyword>
<name>A0A812XNA1_SYMPI</name>
<evidence type="ECO:0000313" key="1">
    <source>
        <dbReference type="EMBL" id="CAE7737672.1"/>
    </source>
</evidence>
<gene>
    <name evidence="1" type="primary">YPTC6</name>
    <name evidence="1" type="ORF">SPIL2461_LOCUS21214</name>
</gene>
<comment type="caution">
    <text evidence="1">The sequence shown here is derived from an EMBL/GenBank/DDBJ whole genome shotgun (WGS) entry which is preliminary data.</text>
</comment>
<feature type="non-terminal residue" evidence="1">
    <location>
        <position position="1"/>
    </location>
</feature>
<protein>
    <submittedName>
        <fullName evidence="1">YPTC6 protein</fullName>
    </submittedName>
</protein>
<organism evidence="1 2">
    <name type="scientific">Symbiodinium pilosum</name>
    <name type="common">Dinoflagellate</name>
    <dbReference type="NCBI Taxonomy" id="2952"/>
    <lineage>
        <taxon>Eukaryota</taxon>
        <taxon>Sar</taxon>
        <taxon>Alveolata</taxon>
        <taxon>Dinophyceae</taxon>
        <taxon>Suessiales</taxon>
        <taxon>Symbiodiniaceae</taxon>
        <taxon>Symbiodinium</taxon>
    </lineage>
</organism>
<dbReference type="OrthoDB" id="447238at2759"/>
<reference evidence="1" key="1">
    <citation type="submission" date="2021-02" db="EMBL/GenBank/DDBJ databases">
        <authorList>
            <person name="Dougan E. K."/>
            <person name="Rhodes N."/>
            <person name="Thang M."/>
            <person name="Chan C."/>
        </authorList>
    </citation>
    <scope>NUCLEOTIDE SEQUENCE</scope>
</reference>
<feature type="non-terminal residue" evidence="1">
    <location>
        <position position="95"/>
    </location>
</feature>
<sequence length="95" mass="10121">VLAVNDFSRYTAFGGQSGLDALAAHTVSVLNAVTTIYRALVGLTGRAPFFVSPPEIYPDKADQAVLLEDFLTWSSAQMAAGSLPENDNRVYASVI</sequence>
<accession>A0A812XNA1</accession>